<dbReference type="VEuPathDB" id="FungiDB:HCDG_01821"/>
<dbReference type="EMBL" id="GG692420">
    <property type="protein sequence ID" value="EER43791.1"/>
    <property type="molecule type" value="Genomic_DNA"/>
</dbReference>
<organism evidence="1 2">
    <name type="scientific">Ajellomyces capsulatus (strain H143)</name>
    <name type="common">Darling's disease fungus</name>
    <name type="synonym">Histoplasma capsulatum</name>
    <dbReference type="NCBI Taxonomy" id="544712"/>
    <lineage>
        <taxon>Eukaryota</taxon>
        <taxon>Fungi</taxon>
        <taxon>Dikarya</taxon>
        <taxon>Ascomycota</taxon>
        <taxon>Pezizomycotina</taxon>
        <taxon>Eurotiomycetes</taxon>
        <taxon>Eurotiomycetidae</taxon>
        <taxon>Onygenales</taxon>
        <taxon>Ajellomycetaceae</taxon>
        <taxon>Histoplasma</taxon>
    </lineage>
</organism>
<gene>
    <name evidence="1" type="ORF">HCDG_01821</name>
</gene>
<dbReference type="HOGENOM" id="CLU_1906131_0_0_1"/>
<evidence type="ECO:0000313" key="1">
    <source>
        <dbReference type="EMBL" id="EER43791.1"/>
    </source>
</evidence>
<name>C6H5X0_AJECH</name>
<sequence>MFFTPSGNKTFYGTEMFLKLKQTNKARRPAVASCRGKDDGGRDLVVFFCASTAGQICRIVSPRPVFPREAESLFVTGVPLRLGRDRRDRGTLSEHGLSAHEQLVIGGVQGYPKINELPIRTWGERSGIVERWG</sequence>
<reference evidence="2" key="1">
    <citation type="submission" date="2009-05" db="EMBL/GenBank/DDBJ databases">
        <title>The genome sequence of Ajellomyces capsulatus strain H143.</title>
        <authorList>
            <person name="Champion M."/>
            <person name="Cuomo C.A."/>
            <person name="Ma L.-J."/>
            <person name="Henn M.R."/>
            <person name="Sil A."/>
            <person name="Goldman B."/>
            <person name="Young S.K."/>
            <person name="Kodira C.D."/>
            <person name="Zeng Q."/>
            <person name="Koehrsen M."/>
            <person name="Alvarado L."/>
            <person name="Berlin A.M."/>
            <person name="Borenstein D."/>
            <person name="Chen Z."/>
            <person name="Engels R."/>
            <person name="Freedman E."/>
            <person name="Gellesch M."/>
            <person name="Goldberg J."/>
            <person name="Griggs A."/>
            <person name="Gujja S."/>
            <person name="Heiman D.I."/>
            <person name="Hepburn T.A."/>
            <person name="Howarth C."/>
            <person name="Jen D."/>
            <person name="Larson L."/>
            <person name="Lewis B."/>
            <person name="Mehta T."/>
            <person name="Park D."/>
            <person name="Pearson M."/>
            <person name="Roberts A."/>
            <person name="Saif S."/>
            <person name="Shea T.D."/>
            <person name="Shenoy N."/>
            <person name="Sisk P."/>
            <person name="Stolte C."/>
            <person name="Sykes S."/>
            <person name="Walk T."/>
            <person name="White J."/>
            <person name="Yandava C."/>
            <person name="Klein B."/>
            <person name="McEwen J.G."/>
            <person name="Puccia R."/>
            <person name="Goldman G.H."/>
            <person name="Felipe M.S."/>
            <person name="Nino-Vega G."/>
            <person name="San-Blas G."/>
            <person name="Taylor J.W."/>
            <person name="Mendoza L."/>
            <person name="Galagan J.E."/>
            <person name="Nusbaum C."/>
            <person name="Birren B.W."/>
        </authorList>
    </citation>
    <scope>NUCLEOTIDE SEQUENCE [LARGE SCALE GENOMIC DNA]</scope>
    <source>
        <strain evidence="2">H143</strain>
    </source>
</reference>
<dbReference type="AlphaFoldDB" id="C6H5X0"/>
<evidence type="ECO:0000313" key="2">
    <source>
        <dbReference type="Proteomes" id="UP000002624"/>
    </source>
</evidence>
<proteinExistence type="predicted"/>
<protein>
    <submittedName>
        <fullName evidence="1">Uncharacterized protein</fullName>
    </submittedName>
</protein>
<dbReference type="Proteomes" id="UP000002624">
    <property type="component" value="Unassembled WGS sequence"/>
</dbReference>
<accession>C6H5X0</accession>